<accession>A0A9N9Q1Y6</accession>
<dbReference type="EMBL" id="CAJVRM010000038">
    <property type="protein sequence ID" value="CAG8972194.1"/>
    <property type="molecule type" value="Genomic_DNA"/>
</dbReference>
<reference evidence="1" key="1">
    <citation type="submission" date="2021-07" db="EMBL/GenBank/DDBJ databases">
        <authorList>
            <person name="Durling M."/>
        </authorList>
    </citation>
    <scope>NUCLEOTIDE SEQUENCE</scope>
</reference>
<proteinExistence type="predicted"/>
<sequence>MRVRLTLYISAKPPARLPVTKAGGLGTIHSDTMRYDAIRCDTMRCDARRKLEVGEPSSVDSFGRETNRHVETDFGADQVDLSPIELDAIDRYDGGNGGERSAGYQVCR</sequence>
<organism evidence="1 2">
    <name type="scientific">Hymenoscyphus albidus</name>
    <dbReference type="NCBI Taxonomy" id="595503"/>
    <lineage>
        <taxon>Eukaryota</taxon>
        <taxon>Fungi</taxon>
        <taxon>Dikarya</taxon>
        <taxon>Ascomycota</taxon>
        <taxon>Pezizomycotina</taxon>
        <taxon>Leotiomycetes</taxon>
        <taxon>Helotiales</taxon>
        <taxon>Helotiaceae</taxon>
        <taxon>Hymenoscyphus</taxon>
    </lineage>
</organism>
<evidence type="ECO:0000313" key="2">
    <source>
        <dbReference type="Proteomes" id="UP000701801"/>
    </source>
</evidence>
<comment type="caution">
    <text evidence="1">The sequence shown here is derived from an EMBL/GenBank/DDBJ whole genome shotgun (WGS) entry which is preliminary data.</text>
</comment>
<evidence type="ECO:0000313" key="1">
    <source>
        <dbReference type="EMBL" id="CAG8972194.1"/>
    </source>
</evidence>
<dbReference type="AlphaFoldDB" id="A0A9N9Q1Y6"/>
<dbReference type="Proteomes" id="UP000701801">
    <property type="component" value="Unassembled WGS sequence"/>
</dbReference>
<name>A0A9N9Q1Y6_9HELO</name>
<gene>
    <name evidence="1" type="ORF">HYALB_00007336</name>
</gene>
<protein>
    <submittedName>
        <fullName evidence="1">Uncharacterized protein</fullName>
    </submittedName>
</protein>
<keyword evidence="2" id="KW-1185">Reference proteome</keyword>